<dbReference type="PANTHER" id="PTHR43399:SF4">
    <property type="entry name" value="CELL WALL-ASSOCIATED PROTEASE"/>
    <property type="match status" value="1"/>
</dbReference>
<evidence type="ECO:0000256" key="5">
    <source>
        <dbReference type="PROSITE-ProRule" id="PRU01240"/>
    </source>
</evidence>
<comment type="similarity">
    <text evidence="1 5">Belongs to the peptidase S8 family.</text>
</comment>
<evidence type="ECO:0000256" key="1">
    <source>
        <dbReference type="ARBA" id="ARBA00011073"/>
    </source>
</evidence>
<dbReference type="SUPFAM" id="SSF52743">
    <property type="entry name" value="Subtilisin-like"/>
    <property type="match status" value="1"/>
</dbReference>
<dbReference type="InterPro" id="IPR051048">
    <property type="entry name" value="Peptidase_S8/S53_subtilisin"/>
</dbReference>
<dbReference type="HOGENOM" id="CLU_596925_0_0_14"/>
<keyword evidence="4" id="KW-0720">Serine protease</keyword>
<dbReference type="SUPFAM" id="SSF49785">
    <property type="entry name" value="Galactose-binding domain-like"/>
    <property type="match status" value="1"/>
</dbReference>
<dbReference type="InterPro" id="IPR000209">
    <property type="entry name" value="Peptidase_S8/S53_dom"/>
</dbReference>
<reference evidence="7 8" key="1">
    <citation type="journal article" date="2003" name="Microbiology">
        <title>The complete genome sequence of the avian pathogen Mycoplasma gallisepticum strain R(low).</title>
        <authorList>
            <person name="Papazisi L."/>
            <person name="Gorton T.S."/>
            <person name="Kutish G."/>
            <person name="Markham P.F."/>
            <person name="Browning G.F."/>
            <person name="Nguyen D.K."/>
            <person name="Swartzell S."/>
            <person name="Madan A."/>
            <person name="Mahairas G."/>
            <person name="Geary S.J."/>
        </authorList>
    </citation>
    <scope>NUCLEOTIDE SEQUENCE [LARGE SCALE GENOMIC DNA]</scope>
    <source>
        <strain evidence="8">R(low / passage 15 / clone 2)</strain>
    </source>
</reference>
<dbReference type="GO" id="GO:0006508">
    <property type="term" value="P:proteolysis"/>
    <property type="evidence" value="ECO:0007669"/>
    <property type="project" value="UniProtKB-KW"/>
</dbReference>
<dbReference type="Proteomes" id="UP000001418">
    <property type="component" value="Chromosome"/>
</dbReference>
<dbReference type="AlphaFoldDB" id="Q7NC10"/>
<feature type="domain" description="Peptidase S8/S53" evidence="6">
    <location>
        <begin position="8"/>
        <end position="231"/>
    </location>
</feature>
<organism evidence="7 8">
    <name type="scientific">Mycoplasmoides gallisepticum (strain R(low / passage 15 / clone 2))</name>
    <name type="common">Mycoplasma gallisepticum</name>
    <dbReference type="NCBI Taxonomy" id="710127"/>
    <lineage>
        <taxon>Bacteria</taxon>
        <taxon>Bacillati</taxon>
        <taxon>Mycoplasmatota</taxon>
        <taxon>Mycoplasmoidales</taxon>
        <taxon>Mycoplasmoidaceae</taxon>
        <taxon>Mycoplasmoides</taxon>
    </lineage>
</organism>
<dbReference type="Pfam" id="PF00082">
    <property type="entry name" value="Peptidase_S8"/>
    <property type="match status" value="1"/>
</dbReference>
<dbReference type="RefSeq" id="WP_011113328.1">
    <property type="nucleotide sequence ID" value="NC_004829.2"/>
</dbReference>
<proteinExistence type="inferred from homology"/>
<evidence type="ECO:0000313" key="7">
    <source>
        <dbReference type="EMBL" id="AAP56449.2"/>
    </source>
</evidence>
<dbReference type="InterPro" id="IPR023828">
    <property type="entry name" value="Peptidase_S8_Ser-AS"/>
</dbReference>
<dbReference type="Gene3D" id="3.40.50.200">
    <property type="entry name" value="Peptidase S8/S53 domain"/>
    <property type="match status" value="1"/>
</dbReference>
<dbReference type="PROSITE" id="PS00138">
    <property type="entry name" value="SUBTILASE_SER"/>
    <property type="match status" value="1"/>
</dbReference>
<dbReference type="GO" id="GO:0004252">
    <property type="term" value="F:serine-type endopeptidase activity"/>
    <property type="evidence" value="ECO:0007669"/>
    <property type="project" value="InterPro"/>
</dbReference>
<evidence type="ECO:0000259" key="6">
    <source>
        <dbReference type="Pfam" id="PF00082"/>
    </source>
</evidence>
<keyword evidence="8" id="KW-1185">Reference proteome</keyword>
<dbReference type="EMBL" id="AE015450">
    <property type="protein sequence ID" value="AAP56449.2"/>
    <property type="molecule type" value="Genomic_DNA"/>
</dbReference>
<dbReference type="KEGG" id="mga:MGA_0801"/>
<keyword evidence="3" id="KW-0378">Hydrolase</keyword>
<dbReference type="GeneID" id="93510581"/>
<keyword evidence="2" id="KW-0645">Protease</keyword>
<evidence type="ECO:0000313" key="8">
    <source>
        <dbReference type="Proteomes" id="UP000001418"/>
    </source>
</evidence>
<accession>Q7NC10</accession>
<dbReference type="InterPro" id="IPR036852">
    <property type="entry name" value="Peptidase_S8/S53_dom_sf"/>
</dbReference>
<comment type="caution">
    <text evidence="5">Lacks conserved residue(s) required for the propagation of feature annotation.</text>
</comment>
<sequence>MASIISGVNGVNPYHDLYGIKYNQPFLNDLNLFGLALSGLDNEISYIKKLDNVKIVNNSWGHFQENKVINAVTKQWYNYNFYSRYMDLITANEPELIYVFSAGNNGNNPIESARKLSWSNLSYNSITVGSNDSNGRLSSFSSRGTNTYGGPLILANGENYATQDDKYRYGTSFSAPFISGVIANTLLKYKDKYKLGINSIIAKAILGVSSLNEANDKTSKQEGINKNYGVGILDYKKIHSAFNNLKYIKWTDNKYISVNNGWHSKDSSDNLSLGRIYLNKNDVLRVDLSWLFKPKNSFALNIQKYTNNYYDSIDYISQDYDLILRDMNGNDIASSRTLNNFEFIRYQIKNSGYYQIIISKGSKTSKSVNNDLAVSWTIDNK</sequence>
<evidence type="ECO:0000256" key="4">
    <source>
        <dbReference type="ARBA" id="ARBA00022825"/>
    </source>
</evidence>
<dbReference type="PANTHER" id="PTHR43399">
    <property type="entry name" value="SUBTILISIN-RELATED"/>
    <property type="match status" value="1"/>
</dbReference>
<name>Q7NC10_MYCGA</name>
<dbReference type="InterPro" id="IPR008979">
    <property type="entry name" value="Galactose-bd-like_sf"/>
</dbReference>
<protein>
    <submittedName>
        <fullName evidence="7">Subtilisin-like serine protease domain protein</fullName>
    </submittedName>
</protein>
<dbReference type="PROSITE" id="PS51892">
    <property type="entry name" value="SUBTILASE"/>
    <property type="match status" value="1"/>
</dbReference>
<gene>
    <name evidence="7" type="ORF">MGA_0801</name>
</gene>
<evidence type="ECO:0000256" key="3">
    <source>
        <dbReference type="ARBA" id="ARBA00022801"/>
    </source>
</evidence>
<evidence type="ECO:0000256" key="2">
    <source>
        <dbReference type="ARBA" id="ARBA00022670"/>
    </source>
</evidence>